<dbReference type="RefSeq" id="WP_310032326.1">
    <property type="nucleotide sequence ID" value="NZ_JAVDRL010000007.1"/>
</dbReference>
<dbReference type="CDD" id="cd01830">
    <property type="entry name" value="XynE_like"/>
    <property type="match status" value="1"/>
</dbReference>
<dbReference type="Pfam" id="PF13472">
    <property type="entry name" value="Lipase_GDSL_2"/>
    <property type="match status" value="1"/>
</dbReference>
<keyword evidence="1" id="KW-0732">Signal</keyword>
<keyword evidence="4" id="KW-1185">Reference proteome</keyword>
<feature type="domain" description="SGNH hydrolase-type esterase" evidence="2">
    <location>
        <begin position="204"/>
        <end position="400"/>
    </location>
</feature>
<dbReference type="InterPro" id="IPR036514">
    <property type="entry name" value="SGNH_hydro_sf"/>
</dbReference>
<dbReference type="PANTHER" id="PTHR43784:SF2">
    <property type="entry name" value="GDSL-LIKE LIPASE_ACYLHYDROLASE, PUTATIVE (AFU_ORTHOLOGUE AFUA_2G00820)-RELATED"/>
    <property type="match status" value="1"/>
</dbReference>
<sequence length="413" mass="42960">MRRIGTRLLGLALCVGLAWPATAATSPPTWTGSWATALVPTDAANLPAPQGEVTIRQVVRLGAGGPRLRLRLANTFGTAPLRIDGARVALAAAPGGSGIVAETDRAVTFDGQAGVTIPPGATWLSDPVDLPVEGLARLAVSLRLPEVPRQASVHRSARTTAFVVAGDQSAAPELAGATTFTQWAQLAGVDVERPSGNGIAVVTLGDSITDGSGAGVDVYERWPDVLAARLQADPRTKRVSVLNVGIGGNKLLKDGSGQAALARLDRDVLTQPGVKALIVLIGINDIGGLSREGEVTPEKRTQVVTGLIAAYRQIVTRAHERGIRVIGATILPCGGTKVYRSDADADADRQAVNAWIRGSGVFDAVVDFDRVTRDPAHPERLLPAYDSGDQLHPSPAGYKAMGEAVAIGALVKR</sequence>
<evidence type="ECO:0000313" key="3">
    <source>
        <dbReference type="EMBL" id="MDR6532012.1"/>
    </source>
</evidence>
<name>A0ABU1N134_9CAUL</name>
<dbReference type="Gene3D" id="3.40.50.1110">
    <property type="entry name" value="SGNH hydrolase"/>
    <property type="match status" value="1"/>
</dbReference>
<reference evidence="3 4" key="1">
    <citation type="submission" date="2023-07" db="EMBL/GenBank/DDBJ databases">
        <title>Sorghum-associated microbial communities from plants grown in Nebraska, USA.</title>
        <authorList>
            <person name="Schachtman D."/>
        </authorList>
    </citation>
    <scope>NUCLEOTIDE SEQUENCE [LARGE SCALE GENOMIC DNA]</scope>
    <source>
        <strain evidence="3 4">DS2154</strain>
    </source>
</reference>
<accession>A0ABU1N134</accession>
<organism evidence="3 4">
    <name type="scientific">Caulobacter rhizosphaerae</name>
    <dbReference type="NCBI Taxonomy" id="2010972"/>
    <lineage>
        <taxon>Bacteria</taxon>
        <taxon>Pseudomonadati</taxon>
        <taxon>Pseudomonadota</taxon>
        <taxon>Alphaproteobacteria</taxon>
        <taxon>Caulobacterales</taxon>
        <taxon>Caulobacteraceae</taxon>
        <taxon>Caulobacter</taxon>
    </lineage>
</organism>
<dbReference type="InterPro" id="IPR053140">
    <property type="entry name" value="GDSL_Rv0518-like"/>
</dbReference>
<comment type="caution">
    <text evidence="3">The sequence shown here is derived from an EMBL/GenBank/DDBJ whole genome shotgun (WGS) entry which is preliminary data.</text>
</comment>
<evidence type="ECO:0000259" key="2">
    <source>
        <dbReference type="Pfam" id="PF13472"/>
    </source>
</evidence>
<dbReference type="PANTHER" id="PTHR43784">
    <property type="entry name" value="GDSL-LIKE LIPASE/ACYLHYDROLASE, PUTATIVE (AFU_ORTHOLOGUE AFUA_2G00820)-RELATED"/>
    <property type="match status" value="1"/>
</dbReference>
<dbReference type="InterPro" id="IPR013830">
    <property type="entry name" value="SGNH_hydro"/>
</dbReference>
<evidence type="ECO:0000313" key="4">
    <source>
        <dbReference type="Proteomes" id="UP001262754"/>
    </source>
</evidence>
<feature type="signal peptide" evidence="1">
    <location>
        <begin position="1"/>
        <end position="23"/>
    </location>
</feature>
<evidence type="ECO:0000256" key="1">
    <source>
        <dbReference type="SAM" id="SignalP"/>
    </source>
</evidence>
<dbReference type="EMBL" id="JAVDRL010000007">
    <property type="protein sequence ID" value="MDR6532012.1"/>
    <property type="molecule type" value="Genomic_DNA"/>
</dbReference>
<dbReference type="Proteomes" id="UP001262754">
    <property type="component" value="Unassembled WGS sequence"/>
</dbReference>
<gene>
    <name evidence="3" type="ORF">J2800_002765</name>
</gene>
<protein>
    <submittedName>
        <fullName evidence="3">Lysophospholipase L1-like esterase</fullName>
    </submittedName>
</protein>
<dbReference type="SUPFAM" id="SSF52266">
    <property type="entry name" value="SGNH hydrolase"/>
    <property type="match status" value="1"/>
</dbReference>
<proteinExistence type="predicted"/>
<feature type="chain" id="PRO_5045999656" evidence="1">
    <location>
        <begin position="24"/>
        <end position="413"/>
    </location>
</feature>